<sequence>MDEKDSTGGSSNMSIRGKGKEGRAGSSVSCVSLKSDQSKRDPLAFREDPEVPNLKRRKRSRVFIQEQLPSCKSTESCQEPCKSVGYFSVNNFVKRSQQVQNCRLPVKSAWNN</sequence>
<name>A0AA88T268_CHASR</name>
<evidence type="ECO:0000313" key="2">
    <source>
        <dbReference type="EMBL" id="KAK2851503.1"/>
    </source>
</evidence>
<organism evidence="2 3">
    <name type="scientific">Channa striata</name>
    <name type="common">Snakehead murrel</name>
    <name type="synonym">Ophicephalus striatus</name>
    <dbReference type="NCBI Taxonomy" id="64152"/>
    <lineage>
        <taxon>Eukaryota</taxon>
        <taxon>Metazoa</taxon>
        <taxon>Chordata</taxon>
        <taxon>Craniata</taxon>
        <taxon>Vertebrata</taxon>
        <taxon>Euteleostomi</taxon>
        <taxon>Actinopterygii</taxon>
        <taxon>Neopterygii</taxon>
        <taxon>Teleostei</taxon>
        <taxon>Neoteleostei</taxon>
        <taxon>Acanthomorphata</taxon>
        <taxon>Anabantaria</taxon>
        <taxon>Anabantiformes</taxon>
        <taxon>Channoidei</taxon>
        <taxon>Channidae</taxon>
        <taxon>Channa</taxon>
    </lineage>
</organism>
<dbReference type="Proteomes" id="UP001187415">
    <property type="component" value="Unassembled WGS sequence"/>
</dbReference>
<protein>
    <submittedName>
        <fullName evidence="2">Uncharacterized protein</fullName>
    </submittedName>
</protein>
<keyword evidence="3" id="KW-1185">Reference proteome</keyword>
<feature type="region of interest" description="Disordered" evidence="1">
    <location>
        <begin position="1"/>
        <end position="52"/>
    </location>
</feature>
<evidence type="ECO:0000256" key="1">
    <source>
        <dbReference type="SAM" id="MobiDB-lite"/>
    </source>
</evidence>
<reference evidence="2" key="1">
    <citation type="submission" date="2023-07" db="EMBL/GenBank/DDBJ databases">
        <title>Chromosome-level Genome Assembly of Striped Snakehead (Channa striata).</title>
        <authorList>
            <person name="Liu H."/>
        </authorList>
    </citation>
    <scope>NUCLEOTIDE SEQUENCE</scope>
    <source>
        <strain evidence="2">Gz</strain>
        <tissue evidence="2">Muscle</tissue>
    </source>
</reference>
<proteinExistence type="predicted"/>
<dbReference type="AlphaFoldDB" id="A0AA88T268"/>
<dbReference type="EMBL" id="JAUPFM010000005">
    <property type="protein sequence ID" value="KAK2851503.1"/>
    <property type="molecule type" value="Genomic_DNA"/>
</dbReference>
<gene>
    <name evidence="2" type="ORF">Q5P01_007779</name>
</gene>
<feature type="compositionally biased region" description="Polar residues" evidence="1">
    <location>
        <begin position="26"/>
        <end position="35"/>
    </location>
</feature>
<evidence type="ECO:0000313" key="3">
    <source>
        <dbReference type="Proteomes" id="UP001187415"/>
    </source>
</evidence>
<accession>A0AA88T268</accession>
<comment type="caution">
    <text evidence="2">The sequence shown here is derived from an EMBL/GenBank/DDBJ whole genome shotgun (WGS) entry which is preliminary data.</text>
</comment>
<feature type="compositionally biased region" description="Basic and acidic residues" evidence="1">
    <location>
        <begin position="36"/>
        <end position="49"/>
    </location>
</feature>